<evidence type="ECO:0000256" key="2">
    <source>
        <dbReference type="ARBA" id="ARBA00022676"/>
    </source>
</evidence>
<evidence type="ECO:0000313" key="10">
    <source>
        <dbReference type="Proteomes" id="UP000240418"/>
    </source>
</evidence>
<dbReference type="InterPro" id="IPR007831">
    <property type="entry name" value="T2SS_GspE_N"/>
</dbReference>
<protein>
    <recommendedName>
        <fullName evidence="8">Type II secretion system protein GspE N-terminal domain-containing protein</fullName>
    </recommendedName>
</protein>
<feature type="transmembrane region" description="Helical" evidence="7">
    <location>
        <begin position="186"/>
        <end position="205"/>
    </location>
</feature>
<dbReference type="GO" id="GO:0016757">
    <property type="term" value="F:glycosyltransferase activity"/>
    <property type="evidence" value="ECO:0007669"/>
    <property type="project" value="UniProtKB-KW"/>
</dbReference>
<feature type="transmembrane region" description="Helical" evidence="7">
    <location>
        <begin position="505"/>
        <end position="526"/>
    </location>
</feature>
<evidence type="ECO:0000256" key="1">
    <source>
        <dbReference type="ARBA" id="ARBA00004141"/>
    </source>
</evidence>
<dbReference type="GO" id="GO:0016020">
    <property type="term" value="C:membrane"/>
    <property type="evidence" value="ECO:0007669"/>
    <property type="project" value="UniProtKB-SubCell"/>
</dbReference>
<evidence type="ECO:0000256" key="3">
    <source>
        <dbReference type="ARBA" id="ARBA00022679"/>
    </source>
</evidence>
<dbReference type="SUPFAM" id="SSF53448">
    <property type="entry name" value="Nucleotide-diphospho-sugar transferases"/>
    <property type="match status" value="1"/>
</dbReference>
<evidence type="ECO:0000256" key="7">
    <source>
        <dbReference type="SAM" id="Phobius"/>
    </source>
</evidence>
<proteinExistence type="predicted"/>
<dbReference type="InterPro" id="IPR029044">
    <property type="entry name" value="Nucleotide-diphossugar_trans"/>
</dbReference>
<evidence type="ECO:0000313" key="9">
    <source>
        <dbReference type="EMBL" id="PSL18868.1"/>
    </source>
</evidence>
<dbReference type="AlphaFoldDB" id="A0A2P8FB03"/>
<dbReference type="PANTHER" id="PTHR43867">
    <property type="entry name" value="CELLULOSE SYNTHASE CATALYTIC SUBUNIT A [UDP-FORMING]"/>
    <property type="match status" value="1"/>
</dbReference>
<name>A0A2P8FB03_9RHOB</name>
<accession>A0A2P8FB03</accession>
<dbReference type="Pfam" id="PF13641">
    <property type="entry name" value="Glyco_tranf_2_3"/>
    <property type="match status" value="1"/>
</dbReference>
<keyword evidence="4 7" id="KW-0812">Transmembrane</keyword>
<organism evidence="9 10">
    <name type="scientific">Shimia abyssi</name>
    <dbReference type="NCBI Taxonomy" id="1662395"/>
    <lineage>
        <taxon>Bacteria</taxon>
        <taxon>Pseudomonadati</taxon>
        <taxon>Pseudomonadota</taxon>
        <taxon>Alphaproteobacteria</taxon>
        <taxon>Rhodobacterales</taxon>
        <taxon>Roseobacteraceae</taxon>
    </lineage>
</organism>
<dbReference type="SUPFAM" id="SSF160246">
    <property type="entry name" value="EspE N-terminal domain-like"/>
    <property type="match status" value="1"/>
</dbReference>
<keyword evidence="2" id="KW-0328">Glycosyltransferase</keyword>
<dbReference type="Gene3D" id="3.90.550.10">
    <property type="entry name" value="Spore Coat Polysaccharide Biosynthesis Protein SpsA, Chain A"/>
    <property type="match status" value="1"/>
</dbReference>
<comment type="subcellular location">
    <subcellularLocation>
        <location evidence="1">Membrane</location>
        <topology evidence="1">Multi-pass membrane protein</topology>
    </subcellularLocation>
</comment>
<feature type="transmembrane region" description="Helical" evidence="7">
    <location>
        <begin position="211"/>
        <end position="235"/>
    </location>
</feature>
<evidence type="ECO:0000259" key="8">
    <source>
        <dbReference type="Pfam" id="PF05157"/>
    </source>
</evidence>
<sequence length="635" mass="71955">MNDPVLRISQAEAVPQPDVPVDLGRALIERNLITPWQLFYALRCKRSWDATLPEILLSRGWISAEDLSRALCQQYSARPIDLQLDPPNPTLINLLSPEFCLKHSILPWARVSDMFVLVTARPERMETVRPALPPEMRDALIVVASEDQLRDYITNTCKPHLTKMAETRVDQVFSCRGWDRRNHTRTICVILLTLSLLLAGIFAPMSLLAALMVWALLSLFVATLMKGTAFVLHLLHRHDPPTPPMPPNSRLPRISVLVPLYRETEIAQALIRRLTRLTYPRALLDVVLVLEEKDTLTRQTVAETRLPKWMRVIKVPSGSGLTTKPRALNYALDYCKGDIIGIWDAEDAPARDQLEQVARHFAHADPNVACVQGVLDYYNPYTNWLSRCFTIEYSTWFRIVLPGLARLGLAIPLGGTTLFLRRAAIEHVGGWDAHNVTEDADLGYRLARFGYRTELMRTVTQEEANCHPIAWVRQRSRWLKGFMVTYLVHMRRPRQLWRDLGPRKFIGFHMVFMTTLTQFVLAPLIWSFWGAAFGLQHPLTNHVGPHAIAIAGFLLICAGILSSAIALTSVMGQGRERLYPWVLTMTLYFPLATVAAYKALIELLVAPYYWDKPAHGKTAEATETAPSTPETNRLS</sequence>
<comment type="caution">
    <text evidence="9">The sequence shown here is derived from an EMBL/GenBank/DDBJ whole genome shotgun (WGS) entry which is preliminary data.</text>
</comment>
<keyword evidence="3" id="KW-0808">Transferase</keyword>
<dbReference type="RefSeq" id="WP_106608865.1">
    <property type="nucleotide sequence ID" value="NZ_PYGJ01000008.1"/>
</dbReference>
<evidence type="ECO:0000256" key="6">
    <source>
        <dbReference type="ARBA" id="ARBA00023136"/>
    </source>
</evidence>
<dbReference type="OrthoDB" id="7431422at2"/>
<dbReference type="InterPro" id="IPR050321">
    <property type="entry name" value="Glycosyltr_2/OpgH_subfam"/>
</dbReference>
<feature type="transmembrane region" description="Helical" evidence="7">
    <location>
        <begin position="546"/>
        <end position="566"/>
    </location>
</feature>
<feature type="domain" description="Type II secretion system protein GspE N-terminal" evidence="8">
    <location>
        <begin position="80"/>
        <end position="155"/>
    </location>
</feature>
<keyword evidence="6 7" id="KW-0472">Membrane</keyword>
<reference evidence="9 10" key="1">
    <citation type="submission" date="2018-03" db="EMBL/GenBank/DDBJ databases">
        <title>Genomic Encyclopedia of Archaeal and Bacterial Type Strains, Phase II (KMG-II): from individual species to whole genera.</title>
        <authorList>
            <person name="Goeker M."/>
        </authorList>
    </citation>
    <scope>NUCLEOTIDE SEQUENCE [LARGE SCALE GENOMIC DNA]</scope>
    <source>
        <strain evidence="9 10">DSM 100673</strain>
    </source>
</reference>
<gene>
    <name evidence="9" type="ORF">CLV88_10846</name>
</gene>
<dbReference type="EMBL" id="PYGJ01000008">
    <property type="protein sequence ID" value="PSL18868.1"/>
    <property type="molecule type" value="Genomic_DNA"/>
</dbReference>
<dbReference type="PANTHER" id="PTHR43867:SF2">
    <property type="entry name" value="CELLULOSE SYNTHASE CATALYTIC SUBUNIT A [UDP-FORMING]"/>
    <property type="match status" value="1"/>
</dbReference>
<evidence type="ECO:0000256" key="5">
    <source>
        <dbReference type="ARBA" id="ARBA00022989"/>
    </source>
</evidence>
<dbReference type="Pfam" id="PF05157">
    <property type="entry name" value="MshEN"/>
    <property type="match status" value="1"/>
</dbReference>
<dbReference type="Proteomes" id="UP000240418">
    <property type="component" value="Unassembled WGS sequence"/>
</dbReference>
<keyword evidence="10" id="KW-1185">Reference proteome</keyword>
<evidence type="ECO:0000256" key="4">
    <source>
        <dbReference type="ARBA" id="ARBA00022692"/>
    </source>
</evidence>
<feature type="transmembrane region" description="Helical" evidence="7">
    <location>
        <begin position="578"/>
        <end position="600"/>
    </location>
</feature>
<dbReference type="InterPro" id="IPR037257">
    <property type="entry name" value="T2SS_E_N_sf"/>
</dbReference>
<keyword evidence="5 7" id="KW-1133">Transmembrane helix</keyword>